<evidence type="ECO:0008006" key="7">
    <source>
        <dbReference type="Google" id="ProtNLM"/>
    </source>
</evidence>
<dbReference type="CDD" id="cd15858">
    <property type="entry name" value="SNARE_VAM7"/>
    <property type="match status" value="1"/>
</dbReference>
<evidence type="ECO:0000259" key="4">
    <source>
        <dbReference type="PROSITE" id="PS50195"/>
    </source>
</evidence>
<dbReference type="PROSITE" id="PS50195">
    <property type="entry name" value="PX"/>
    <property type="match status" value="1"/>
</dbReference>
<dbReference type="SMART" id="SM00397">
    <property type="entry name" value="t_SNARE"/>
    <property type="match status" value="1"/>
</dbReference>
<feature type="domain" description="PX" evidence="4">
    <location>
        <begin position="4"/>
        <end position="120"/>
    </location>
</feature>
<keyword evidence="6" id="KW-1185">Reference proteome</keyword>
<name>A0ABR4AAY3_9LECA</name>
<sequence length="376" mass="40595">MSPNLEISIPSTSTSTSGSSKPYTVYNITLRLPLRTLTLQKRYSDFTTLHASITTQAGGLLPPAPLPQKSWFTRSTSSPALTEERRKGLEAYLNAINNSPDGRWRDTSAWRTFLNLPSSNSSKSSLASTLHGAINNPGSMAPITDPVAWLDHHRELKAQLHDARLNLTRRDQASTAQAQHEASVQAKKCLVRAGTMISALETGLQNLGSSSSIRGGASLGEGELRRRKDLLSSAKREREGLENLLSAMAAKSAVDAAVAGASDTSTLLSSNTNGTTATSISSHNGGSPGGRVLSRETGKTRALDNQGVLQLQKQMMQEQDEDVDVLAAAVRRQKELGIQIQEELEVQKDLLGMLDEDVTRVQGKMDVARKRVNKIS</sequence>
<feature type="region of interest" description="Disordered" evidence="2">
    <location>
        <begin position="1"/>
        <end position="20"/>
    </location>
</feature>
<gene>
    <name evidence="5" type="ORF">N7G274_004086</name>
</gene>
<dbReference type="Proteomes" id="UP001590950">
    <property type="component" value="Unassembled WGS sequence"/>
</dbReference>
<keyword evidence="1" id="KW-0175">Coiled coil</keyword>
<comment type="caution">
    <text evidence="5">The sequence shown here is derived from an EMBL/GenBank/DDBJ whole genome shotgun (WGS) entry which is preliminary data.</text>
</comment>
<protein>
    <recommendedName>
        <fullName evidence="7">Syntaxin</fullName>
    </recommendedName>
</protein>
<dbReference type="SUPFAM" id="SSF58038">
    <property type="entry name" value="SNARE fusion complex"/>
    <property type="match status" value="1"/>
</dbReference>
<dbReference type="InterPro" id="IPR036871">
    <property type="entry name" value="PX_dom_sf"/>
</dbReference>
<dbReference type="PROSITE" id="PS50192">
    <property type="entry name" value="T_SNARE"/>
    <property type="match status" value="1"/>
</dbReference>
<feature type="coiled-coil region" evidence="1">
    <location>
        <begin position="224"/>
        <end position="251"/>
    </location>
</feature>
<dbReference type="Gene3D" id="3.30.1520.10">
    <property type="entry name" value="Phox-like domain"/>
    <property type="match status" value="1"/>
</dbReference>
<dbReference type="SUPFAM" id="SSF64268">
    <property type="entry name" value="PX domain"/>
    <property type="match status" value="1"/>
</dbReference>
<dbReference type="SMART" id="SM00312">
    <property type="entry name" value="PX"/>
    <property type="match status" value="1"/>
</dbReference>
<dbReference type="Gene3D" id="1.20.5.110">
    <property type="match status" value="1"/>
</dbReference>
<dbReference type="InterPro" id="IPR001683">
    <property type="entry name" value="PX_dom"/>
</dbReference>
<evidence type="ECO:0000256" key="2">
    <source>
        <dbReference type="SAM" id="MobiDB-lite"/>
    </source>
</evidence>
<feature type="compositionally biased region" description="Low complexity" evidence="2">
    <location>
        <begin position="265"/>
        <end position="282"/>
    </location>
</feature>
<feature type="region of interest" description="Disordered" evidence="2">
    <location>
        <begin position="265"/>
        <end position="293"/>
    </location>
</feature>
<accession>A0ABR4AAY3</accession>
<evidence type="ECO:0000259" key="3">
    <source>
        <dbReference type="PROSITE" id="PS50192"/>
    </source>
</evidence>
<dbReference type="Pfam" id="PF00787">
    <property type="entry name" value="PX"/>
    <property type="match status" value="1"/>
</dbReference>
<proteinExistence type="predicted"/>
<dbReference type="PANTHER" id="PTHR22775">
    <property type="entry name" value="SORTING NEXIN"/>
    <property type="match status" value="1"/>
</dbReference>
<feature type="domain" description="T-SNARE coiled-coil homology" evidence="3">
    <location>
        <begin position="313"/>
        <end position="375"/>
    </location>
</feature>
<feature type="compositionally biased region" description="Low complexity" evidence="2">
    <location>
        <begin position="11"/>
        <end position="20"/>
    </location>
</feature>
<dbReference type="CDD" id="cd06897">
    <property type="entry name" value="PX_SNARE"/>
    <property type="match status" value="1"/>
</dbReference>
<reference evidence="5 6" key="1">
    <citation type="submission" date="2024-09" db="EMBL/GenBank/DDBJ databases">
        <title>Rethinking Asexuality: The Enigmatic Case of Functional Sexual Genes in Lepraria (Stereocaulaceae).</title>
        <authorList>
            <person name="Doellman M."/>
            <person name="Sun Y."/>
            <person name="Barcenas-Pena A."/>
            <person name="Lumbsch H.T."/>
            <person name="Grewe F."/>
        </authorList>
    </citation>
    <scope>NUCLEOTIDE SEQUENCE [LARGE SCALE GENOMIC DNA]</scope>
    <source>
        <strain evidence="5 6">Mercado 3170</strain>
    </source>
</reference>
<organism evidence="5 6">
    <name type="scientific">Stereocaulon virgatum</name>
    <dbReference type="NCBI Taxonomy" id="373712"/>
    <lineage>
        <taxon>Eukaryota</taxon>
        <taxon>Fungi</taxon>
        <taxon>Dikarya</taxon>
        <taxon>Ascomycota</taxon>
        <taxon>Pezizomycotina</taxon>
        <taxon>Lecanoromycetes</taxon>
        <taxon>OSLEUM clade</taxon>
        <taxon>Lecanoromycetidae</taxon>
        <taxon>Lecanorales</taxon>
        <taxon>Lecanorineae</taxon>
        <taxon>Stereocaulaceae</taxon>
        <taxon>Stereocaulon</taxon>
    </lineage>
</organism>
<evidence type="ECO:0000256" key="1">
    <source>
        <dbReference type="SAM" id="Coils"/>
    </source>
</evidence>
<dbReference type="EMBL" id="JBEFKJ010000012">
    <property type="protein sequence ID" value="KAL2043027.1"/>
    <property type="molecule type" value="Genomic_DNA"/>
</dbReference>
<dbReference type="InterPro" id="IPR000727">
    <property type="entry name" value="T_SNARE_dom"/>
</dbReference>
<evidence type="ECO:0000313" key="6">
    <source>
        <dbReference type="Proteomes" id="UP001590950"/>
    </source>
</evidence>
<evidence type="ECO:0000313" key="5">
    <source>
        <dbReference type="EMBL" id="KAL2043027.1"/>
    </source>
</evidence>
<dbReference type="PANTHER" id="PTHR22775:SF3">
    <property type="entry name" value="SORTING NEXIN-13"/>
    <property type="match status" value="1"/>
</dbReference>